<name>A0ABY4CHJ8_9BACL</name>
<dbReference type="Proteomes" id="UP000830167">
    <property type="component" value="Chromosome"/>
</dbReference>
<protein>
    <submittedName>
        <fullName evidence="5">AraC family transcriptional regulator</fullName>
    </submittedName>
</protein>
<keyword evidence="1" id="KW-0805">Transcription regulation</keyword>
<dbReference type="InterPro" id="IPR037923">
    <property type="entry name" value="HTH-like"/>
</dbReference>
<feature type="domain" description="HTH araC/xylS-type" evidence="4">
    <location>
        <begin position="180"/>
        <end position="279"/>
    </location>
</feature>
<dbReference type="Pfam" id="PF02311">
    <property type="entry name" value="AraC_binding"/>
    <property type="match status" value="1"/>
</dbReference>
<dbReference type="PROSITE" id="PS00041">
    <property type="entry name" value="HTH_ARAC_FAMILY_1"/>
    <property type="match status" value="1"/>
</dbReference>
<evidence type="ECO:0000259" key="4">
    <source>
        <dbReference type="PROSITE" id="PS01124"/>
    </source>
</evidence>
<dbReference type="InterPro" id="IPR003313">
    <property type="entry name" value="AraC-bd"/>
</dbReference>
<reference evidence="5" key="1">
    <citation type="submission" date="2021-12" db="EMBL/GenBank/DDBJ databases">
        <title>Alicyclobacillaceae gen. nov., sp. nov., isolated from chalcocite enrichment system.</title>
        <authorList>
            <person name="Jiang Z."/>
        </authorList>
    </citation>
    <scope>NUCLEOTIDE SEQUENCE</scope>
    <source>
        <strain evidence="5">MYW30-H2</strain>
    </source>
</reference>
<dbReference type="PANTHER" id="PTHR43280:SF28">
    <property type="entry name" value="HTH-TYPE TRANSCRIPTIONAL ACTIVATOR RHAS"/>
    <property type="match status" value="1"/>
</dbReference>
<dbReference type="SUPFAM" id="SSF51215">
    <property type="entry name" value="Regulatory protein AraC"/>
    <property type="match status" value="1"/>
</dbReference>
<dbReference type="Gene3D" id="2.60.120.10">
    <property type="entry name" value="Jelly Rolls"/>
    <property type="match status" value="1"/>
</dbReference>
<dbReference type="InterPro" id="IPR009057">
    <property type="entry name" value="Homeodomain-like_sf"/>
</dbReference>
<sequence>MKHWITACFRKKDEKFPHTSLHSHNQFEIYHFHSGNCKYMIHDRVYDLQPGDLILMNGLTLHRAIPLPPVPYERSVIQFSPDWIRPVTKLINMPELLSPFQKRRNCLLRTADDFSLKKIDELMQRIAEQASDASKQNPQRYSEARIKTLLVELLFHIYELCVLDERDSPNHTSEKEQHVERMIQWIDLHFTKKIHLDDIAQNLNISKYYLSHVFKEITGSTVMDYLMSRRLNWAKYLLETEPEMSISDITMDSGFESLAHFSRYFRQKLGISPTAYRKQTCSAILGPFPRQTKQHLTSACSKSG</sequence>
<evidence type="ECO:0000256" key="1">
    <source>
        <dbReference type="ARBA" id="ARBA00023015"/>
    </source>
</evidence>
<dbReference type="SMART" id="SM00342">
    <property type="entry name" value="HTH_ARAC"/>
    <property type="match status" value="1"/>
</dbReference>
<dbReference type="PRINTS" id="PR00032">
    <property type="entry name" value="HTHARAC"/>
</dbReference>
<dbReference type="InterPro" id="IPR018062">
    <property type="entry name" value="HTH_AraC-typ_CS"/>
</dbReference>
<evidence type="ECO:0000313" key="6">
    <source>
        <dbReference type="Proteomes" id="UP000830167"/>
    </source>
</evidence>
<organism evidence="5 6">
    <name type="scientific">Fodinisporobacter ferrooxydans</name>
    <dbReference type="NCBI Taxonomy" id="2901836"/>
    <lineage>
        <taxon>Bacteria</taxon>
        <taxon>Bacillati</taxon>
        <taxon>Bacillota</taxon>
        <taxon>Bacilli</taxon>
        <taxon>Bacillales</taxon>
        <taxon>Alicyclobacillaceae</taxon>
        <taxon>Fodinisporobacter</taxon>
    </lineage>
</organism>
<evidence type="ECO:0000256" key="3">
    <source>
        <dbReference type="ARBA" id="ARBA00023163"/>
    </source>
</evidence>
<dbReference type="PANTHER" id="PTHR43280">
    <property type="entry name" value="ARAC-FAMILY TRANSCRIPTIONAL REGULATOR"/>
    <property type="match status" value="1"/>
</dbReference>
<dbReference type="InterPro" id="IPR020449">
    <property type="entry name" value="Tscrpt_reg_AraC-type_HTH"/>
</dbReference>
<keyword evidence="6" id="KW-1185">Reference proteome</keyword>
<gene>
    <name evidence="5" type="ORF">LSG31_16580</name>
</gene>
<proteinExistence type="predicted"/>
<dbReference type="PROSITE" id="PS01124">
    <property type="entry name" value="HTH_ARAC_FAMILY_2"/>
    <property type="match status" value="1"/>
</dbReference>
<dbReference type="Gene3D" id="1.10.10.60">
    <property type="entry name" value="Homeodomain-like"/>
    <property type="match status" value="2"/>
</dbReference>
<accession>A0ABY4CHJ8</accession>
<dbReference type="InterPro" id="IPR014710">
    <property type="entry name" value="RmlC-like_jellyroll"/>
</dbReference>
<dbReference type="Pfam" id="PF12833">
    <property type="entry name" value="HTH_18"/>
    <property type="match status" value="1"/>
</dbReference>
<evidence type="ECO:0000256" key="2">
    <source>
        <dbReference type="ARBA" id="ARBA00023125"/>
    </source>
</evidence>
<dbReference type="SUPFAM" id="SSF46689">
    <property type="entry name" value="Homeodomain-like"/>
    <property type="match status" value="2"/>
</dbReference>
<keyword evidence="3" id="KW-0804">Transcription</keyword>
<dbReference type="RefSeq" id="WP_347436184.1">
    <property type="nucleotide sequence ID" value="NZ_CP089291.1"/>
</dbReference>
<dbReference type="InterPro" id="IPR018060">
    <property type="entry name" value="HTH_AraC"/>
</dbReference>
<dbReference type="EMBL" id="CP089291">
    <property type="protein sequence ID" value="UOF89494.1"/>
    <property type="molecule type" value="Genomic_DNA"/>
</dbReference>
<keyword evidence="2" id="KW-0238">DNA-binding</keyword>
<evidence type="ECO:0000313" key="5">
    <source>
        <dbReference type="EMBL" id="UOF89494.1"/>
    </source>
</evidence>